<feature type="non-terminal residue" evidence="4">
    <location>
        <position position="557"/>
    </location>
</feature>
<dbReference type="AlphaFoldDB" id="A0A9D2URE7"/>
<dbReference type="Pfam" id="PF06439">
    <property type="entry name" value="3keto-disac_hyd"/>
    <property type="match status" value="1"/>
</dbReference>
<dbReference type="PROSITE" id="PS51257">
    <property type="entry name" value="PROKAR_LIPOPROTEIN"/>
    <property type="match status" value="1"/>
</dbReference>
<dbReference type="GO" id="GO:0008081">
    <property type="term" value="F:phosphoric diester hydrolase activity"/>
    <property type="evidence" value="ECO:0007669"/>
    <property type="project" value="InterPro"/>
</dbReference>
<accession>A0A9D2URE7</accession>
<dbReference type="EMBL" id="DYWX01000042">
    <property type="protein sequence ID" value="HJF27325.1"/>
    <property type="molecule type" value="Genomic_DNA"/>
</dbReference>
<dbReference type="InterPro" id="IPR030395">
    <property type="entry name" value="GP_PDE_dom"/>
</dbReference>
<proteinExistence type="predicted"/>
<keyword evidence="2" id="KW-0732">Signal</keyword>
<evidence type="ECO:0000313" key="4">
    <source>
        <dbReference type="EMBL" id="HJF27325.1"/>
    </source>
</evidence>
<feature type="region of interest" description="Disordered" evidence="1">
    <location>
        <begin position="21"/>
        <end position="52"/>
    </location>
</feature>
<dbReference type="PANTHER" id="PTHR46211">
    <property type="entry name" value="GLYCEROPHOSPHORYL DIESTER PHOSPHODIESTERASE"/>
    <property type="match status" value="1"/>
</dbReference>
<dbReference type="Proteomes" id="UP000787156">
    <property type="component" value="Unassembled WGS sequence"/>
</dbReference>
<name>A0A9D2URE7_ACILW</name>
<dbReference type="Gene3D" id="2.60.120.560">
    <property type="entry name" value="Exo-inulinase, domain 1"/>
    <property type="match status" value="1"/>
</dbReference>
<organism evidence="4 5">
    <name type="scientific">Acinetobacter lwoffii</name>
    <dbReference type="NCBI Taxonomy" id="28090"/>
    <lineage>
        <taxon>Bacteria</taxon>
        <taxon>Pseudomonadati</taxon>
        <taxon>Pseudomonadota</taxon>
        <taxon>Gammaproteobacteria</taxon>
        <taxon>Moraxellales</taxon>
        <taxon>Moraxellaceae</taxon>
        <taxon>Acinetobacter</taxon>
    </lineage>
</organism>
<gene>
    <name evidence="4" type="ORF">K8V79_03610</name>
</gene>
<feature type="domain" description="GP-PDE" evidence="3">
    <location>
        <begin position="473"/>
        <end position="557"/>
    </location>
</feature>
<dbReference type="SUPFAM" id="SSF51695">
    <property type="entry name" value="PLC-like phosphodiesterases"/>
    <property type="match status" value="2"/>
</dbReference>
<feature type="compositionally biased region" description="Pro residues" evidence="1">
    <location>
        <begin position="31"/>
        <end position="52"/>
    </location>
</feature>
<dbReference type="PROSITE" id="PS51704">
    <property type="entry name" value="GP_PDE"/>
    <property type="match status" value="1"/>
</dbReference>
<feature type="signal peptide" evidence="2">
    <location>
        <begin position="1"/>
        <end position="20"/>
    </location>
</feature>
<reference evidence="4" key="2">
    <citation type="submission" date="2021-09" db="EMBL/GenBank/DDBJ databases">
        <authorList>
            <person name="Gilroy R."/>
        </authorList>
    </citation>
    <scope>NUCLEOTIDE SEQUENCE</scope>
    <source>
        <strain evidence="4">CHK135-1449</strain>
    </source>
</reference>
<protein>
    <submittedName>
        <fullName evidence="4">DUF1080 domain-containing protein</fullName>
    </submittedName>
</protein>
<feature type="chain" id="PRO_5039570549" evidence="2">
    <location>
        <begin position="21"/>
        <end position="557"/>
    </location>
</feature>
<evidence type="ECO:0000313" key="5">
    <source>
        <dbReference type="Proteomes" id="UP000787156"/>
    </source>
</evidence>
<evidence type="ECO:0000256" key="2">
    <source>
        <dbReference type="SAM" id="SignalP"/>
    </source>
</evidence>
<reference evidence="4" key="1">
    <citation type="journal article" date="2021" name="PeerJ">
        <title>Extensive microbial diversity within the chicken gut microbiome revealed by metagenomics and culture.</title>
        <authorList>
            <person name="Gilroy R."/>
            <person name="Ravi A."/>
            <person name="Getino M."/>
            <person name="Pursley I."/>
            <person name="Horton D.L."/>
            <person name="Alikhan N.F."/>
            <person name="Baker D."/>
            <person name="Gharbi K."/>
            <person name="Hall N."/>
            <person name="Watson M."/>
            <person name="Adriaenssens E.M."/>
            <person name="Foster-Nyarko E."/>
            <person name="Jarju S."/>
            <person name="Secka A."/>
            <person name="Antonio M."/>
            <person name="Oren A."/>
            <person name="Chaudhuri R.R."/>
            <person name="La Ragione R."/>
            <person name="Hildebrand F."/>
            <person name="Pallen M.J."/>
        </authorList>
    </citation>
    <scope>NUCLEOTIDE SEQUENCE</scope>
    <source>
        <strain evidence="4">CHK135-1449</strain>
    </source>
</reference>
<dbReference type="GO" id="GO:0006629">
    <property type="term" value="P:lipid metabolic process"/>
    <property type="evidence" value="ECO:0007669"/>
    <property type="project" value="InterPro"/>
</dbReference>
<evidence type="ECO:0000259" key="3">
    <source>
        <dbReference type="PROSITE" id="PS51704"/>
    </source>
</evidence>
<dbReference type="Gene3D" id="3.20.20.190">
    <property type="entry name" value="Phosphatidylinositol (PI) phosphodiesterase"/>
    <property type="match status" value="2"/>
</dbReference>
<sequence length="557" mass="61979">MKITHLTTAILLALTLSACSSDDENTSTQPPINPEEPTVPDPEPETPEQPVPVPEVYLDENFDQMTEIPATWSMPRSNAGTVYLSEGSLFLDGRANDTQMTSVMLPQEYQKLRNYRIDMEFAYVERNNGGRWGSIIYRAADHYAEPAFSPYYQFAIRGDATGASGLELALRQPTNAWNVLHKSAYKENIDPTKTYKATVIVHGKRVRHYINDELVLDTSLPYSLDQGGIGLSTAGLLMRVEHLKITEQLDALPESNKVTDIIDHRLPVSMAPTLAQPAPLTGNASVNATHIAYQLDEQLNLLNANNQKVMHLRDYLNDSNRRTLPLLTVKNENTITQLKALSTNYDLADFTFVSDQADLLRKVRLALPSSRTALDYSRHTGLTHSRKDIVQIAHNTNSSLSKIVILPSHLVKQEVVSHLQRLLITPWASTNTTTPVSAAQILTTGVNGILTTQPDTFQNLMKSMAPNTLLRKPLITGHRGIPALDDENTLESMLKAIEVGADAVEYDVYITKDGHVVLMHDDTTTRTTGVARKIEEMTLAEVRELRTLGKQRQIPTM</sequence>
<dbReference type="PANTHER" id="PTHR46211:SF14">
    <property type="entry name" value="GLYCEROPHOSPHODIESTER PHOSPHODIESTERASE"/>
    <property type="match status" value="1"/>
</dbReference>
<dbReference type="InterPro" id="IPR017946">
    <property type="entry name" value="PLC-like_Pdiesterase_TIM-brl"/>
</dbReference>
<comment type="caution">
    <text evidence="4">The sequence shown here is derived from an EMBL/GenBank/DDBJ whole genome shotgun (WGS) entry which is preliminary data.</text>
</comment>
<evidence type="ECO:0000256" key="1">
    <source>
        <dbReference type="SAM" id="MobiDB-lite"/>
    </source>
</evidence>
<dbReference type="InterPro" id="IPR010496">
    <property type="entry name" value="AL/BT2_dom"/>
</dbReference>
<dbReference type="Pfam" id="PF03009">
    <property type="entry name" value="GDPD"/>
    <property type="match status" value="1"/>
</dbReference>